<sequence>MDNQAKDTSSFRLGEFCIDEARPMKVVIIGAGYSGIVAGIRFRQKVQNLDLVMYEGHAGVGGTWFANRYPGVQCDIPSHGYQLTFESNVGFLFYSYTSYVSRNTNTIFSKTDWSSYYASGQEIQQNLHKLVDTHKLWPYIKLQHRVKCARYNEDTGKWTLTIQRPRNGSRSTAIWRTENLPDEEWEEIHDTADVLFTAVGSLSRWKWPDIPGLESFSGKVVHSAQWNLTDDDLVDKRVGVIGVGSSAIQIVPTIQPKVKHLYNYVRGKTWISTVFLKEVQDLLSGDTSVDNYKFTVQEKEAWTDPQRYGEFRANIEKHMNLMYPATLVGSSFGEAARTAFSETMLQKLAKRPWIAESIIPDFAVACRRLTPGPGYLEALCEDNVTFVSSLIKRITPTGIETDNGESQELDVIVCATGFDTSFKLDFDIIGRNGITIQEHHTPHPRTYLTVAVDGFPNMFQALGPNSNVGSGNLLLIMERQVDYAVQATLKLQREWLKSMDVKKEAVEDYEKYIDAYFPTTVFGQKCRSWYKGGKTDGRVVALYPGSSMHAIRALAHPRWEDFNYEYLHEGNNRFHWLGDGQTVADRDPDADKAWYMRPENIDFPPVPTVQVTSVRAEP</sequence>
<comment type="similarity">
    <text evidence="1">Belongs to the FAD-binding monooxygenase family.</text>
</comment>
<dbReference type="InterPro" id="IPR020946">
    <property type="entry name" value="Flavin_mOase-like"/>
</dbReference>
<keyword evidence="3" id="KW-0274">FAD</keyword>
<evidence type="ECO:0000313" key="5">
    <source>
        <dbReference type="EMBL" id="KAF4611657.1"/>
    </source>
</evidence>
<dbReference type="SUPFAM" id="SSF51905">
    <property type="entry name" value="FAD/NAD(P)-binding domain"/>
    <property type="match status" value="1"/>
</dbReference>
<dbReference type="InterPro" id="IPR036188">
    <property type="entry name" value="FAD/NAD-bd_sf"/>
</dbReference>
<dbReference type="EMBL" id="JAACJL010000057">
    <property type="protein sequence ID" value="KAF4611657.1"/>
    <property type="molecule type" value="Genomic_DNA"/>
</dbReference>
<keyword evidence="6" id="KW-1185">Reference proteome</keyword>
<gene>
    <name evidence="5" type="ORF">D9613_004085</name>
</gene>
<dbReference type="GO" id="GO:0050661">
    <property type="term" value="F:NADP binding"/>
    <property type="evidence" value="ECO:0007669"/>
    <property type="project" value="InterPro"/>
</dbReference>
<dbReference type="PANTHER" id="PTHR42877">
    <property type="entry name" value="L-ORNITHINE N(5)-MONOOXYGENASE-RELATED"/>
    <property type="match status" value="1"/>
</dbReference>
<evidence type="ECO:0000256" key="3">
    <source>
        <dbReference type="ARBA" id="ARBA00022827"/>
    </source>
</evidence>
<organism evidence="5 6">
    <name type="scientific">Agrocybe pediades</name>
    <dbReference type="NCBI Taxonomy" id="84607"/>
    <lineage>
        <taxon>Eukaryota</taxon>
        <taxon>Fungi</taxon>
        <taxon>Dikarya</taxon>
        <taxon>Basidiomycota</taxon>
        <taxon>Agaricomycotina</taxon>
        <taxon>Agaricomycetes</taxon>
        <taxon>Agaricomycetidae</taxon>
        <taxon>Agaricales</taxon>
        <taxon>Agaricineae</taxon>
        <taxon>Strophariaceae</taxon>
        <taxon>Agrocybe</taxon>
    </lineage>
</organism>
<dbReference type="Proteomes" id="UP000521872">
    <property type="component" value="Unassembled WGS sequence"/>
</dbReference>
<dbReference type="PANTHER" id="PTHR42877:SF7">
    <property type="entry name" value="FLAVIN-BINDING MONOOXYGENASE-RELATED"/>
    <property type="match status" value="1"/>
</dbReference>
<dbReference type="Pfam" id="PF13450">
    <property type="entry name" value="NAD_binding_8"/>
    <property type="match status" value="1"/>
</dbReference>
<evidence type="ECO:0000256" key="2">
    <source>
        <dbReference type="ARBA" id="ARBA00022630"/>
    </source>
</evidence>
<evidence type="ECO:0000313" key="6">
    <source>
        <dbReference type="Proteomes" id="UP000521872"/>
    </source>
</evidence>
<dbReference type="AlphaFoldDB" id="A0A8H4QID5"/>
<accession>A0A8H4QID5</accession>
<dbReference type="GO" id="GO:0050660">
    <property type="term" value="F:flavin adenine dinucleotide binding"/>
    <property type="evidence" value="ECO:0007669"/>
    <property type="project" value="InterPro"/>
</dbReference>
<dbReference type="Gene3D" id="3.50.50.60">
    <property type="entry name" value="FAD/NAD(P)-binding domain"/>
    <property type="match status" value="2"/>
</dbReference>
<reference evidence="5 6" key="1">
    <citation type="submission" date="2019-12" db="EMBL/GenBank/DDBJ databases">
        <authorList>
            <person name="Floudas D."/>
            <person name="Bentzer J."/>
            <person name="Ahren D."/>
            <person name="Johansson T."/>
            <person name="Persson P."/>
            <person name="Tunlid A."/>
        </authorList>
    </citation>
    <scope>NUCLEOTIDE SEQUENCE [LARGE SCALE GENOMIC DNA]</scope>
    <source>
        <strain evidence="5 6">CBS 102.39</strain>
    </source>
</reference>
<evidence type="ECO:0000256" key="1">
    <source>
        <dbReference type="ARBA" id="ARBA00010139"/>
    </source>
</evidence>
<dbReference type="Pfam" id="PF00743">
    <property type="entry name" value="FMO-like"/>
    <property type="match status" value="1"/>
</dbReference>
<keyword evidence="4" id="KW-0560">Oxidoreductase</keyword>
<evidence type="ECO:0000256" key="4">
    <source>
        <dbReference type="ARBA" id="ARBA00023002"/>
    </source>
</evidence>
<dbReference type="GO" id="GO:0004499">
    <property type="term" value="F:N,N-dimethylaniline monooxygenase activity"/>
    <property type="evidence" value="ECO:0007669"/>
    <property type="project" value="InterPro"/>
</dbReference>
<protein>
    <recommendedName>
        <fullName evidence="7">FAD/NAD(P)-binding domain-containing protein</fullName>
    </recommendedName>
</protein>
<keyword evidence="2" id="KW-0285">Flavoprotein</keyword>
<proteinExistence type="inferred from homology"/>
<comment type="caution">
    <text evidence="5">The sequence shown here is derived from an EMBL/GenBank/DDBJ whole genome shotgun (WGS) entry which is preliminary data.</text>
</comment>
<name>A0A8H4QID5_9AGAR</name>
<evidence type="ECO:0008006" key="7">
    <source>
        <dbReference type="Google" id="ProtNLM"/>
    </source>
</evidence>
<dbReference type="InterPro" id="IPR051209">
    <property type="entry name" value="FAD-bind_Monooxygenase_sf"/>
</dbReference>